<accession>A0A5K7ZWF9</accession>
<dbReference type="RefSeq" id="WP_155324458.1">
    <property type="nucleotide sequence ID" value="NZ_AP021876.1"/>
</dbReference>
<dbReference type="InterPro" id="IPR013990">
    <property type="entry name" value="WHy-dom"/>
</dbReference>
<dbReference type="KEGG" id="dov:DSCO28_51480"/>
<gene>
    <name evidence="3" type="ORF">DSCO28_51480</name>
</gene>
<evidence type="ECO:0000256" key="1">
    <source>
        <dbReference type="SAM" id="SignalP"/>
    </source>
</evidence>
<keyword evidence="1" id="KW-0732">Signal</keyword>
<feature type="signal peptide" evidence="1">
    <location>
        <begin position="1"/>
        <end position="19"/>
    </location>
</feature>
<dbReference type="InterPro" id="IPR004864">
    <property type="entry name" value="LEA_2"/>
</dbReference>
<dbReference type="Pfam" id="PF03168">
    <property type="entry name" value="LEA_2"/>
    <property type="match status" value="1"/>
</dbReference>
<evidence type="ECO:0000313" key="4">
    <source>
        <dbReference type="Proteomes" id="UP000425960"/>
    </source>
</evidence>
<dbReference type="GO" id="GO:0009269">
    <property type="term" value="P:response to desiccation"/>
    <property type="evidence" value="ECO:0007669"/>
    <property type="project" value="InterPro"/>
</dbReference>
<reference evidence="3 4" key="1">
    <citation type="submission" date="2019-11" db="EMBL/GenBank/DDBJ databases">
        <title>Comparative genomics of hydrocarbon-degrading Desulfosarcina strains.</title>
        <authorList>
            <person name="Watanabe M."/>
            <person name="Kojima H."/>
            <person name="Fukui M."/>
        </authorList>
    </citation>
    <scope>NUCLEOTIDE SEQUENCE [LARGE SCALE GENOMIC DNA]</scope>
    <source>
        <strain evidence="3 4">28bB2T</strain>
    </source>
</reference>
<sequence>MARSVRFVVVFIATVLAMAGCATLHPDFESPTVSVSAIRPLASESIMPRFEIDLHIINPNRSPLKLQGIAYSLSLEKYKILTGVANDLPIIDGYGEGDVTLTAATNLLSSIRFFADLVNTHKDAIAYVLEAKLDLGGLQPALRIHEEGEIDLTEATR</sequence>
<protein>
    <recommendedName>
        <fullName evidence="2">Water stress and hypersensitive response domain-containing protein</fullName>
    </recommendedName>
</protein>
<dbReference type="EMBL" id="AP021876">
    <property type="protein sequence ID" value="BBO84582.1"/>
    <property type="molecule type" value="Genomic_DNA"/>
</dbReference>
<dbReference type="SMART" id="SM00769">
    <property type="entry name" value="WHy"/>
    <property type="match status" value="1"/>
</dbReference>
<evidence type="ECO:0000259" key="2">
    <source>
        <dbReference type="SMART" id="SM00769"/>
    </source>
</evidence>
<feature type="domain" description="Water stress and hypersensitive response" evidence="2">
    <location>
        <begin position="33"/>
        <end position="153"/>
    </location>
</feature>
<feature type="chain" id="PRO_5024441734" description="Water stress and hypersensitive response domain-containing protein" evidence="1">
    <location>
        <begin position="20"/>
        <end position="157"/>
    </location>
</feature>
<name>A0A5K7ZWF9_9BACT</name>
<dbReference type="SUPFAM" id="SSF117070">
    <property type="entry name" value="LEA14-like"/>
    <property type="match status" value="1"/>
</dbReference>
<organism evidence="3 4">
    <name type="scientific">Desulfosarcina ovata subsp. sediminis</name>
    <dbReference type="NCBI Taxonomy" id="885957"/>
    <lineage>
        <taxon>Bacteria</taxon>
        <taxon>Pseudomonadati</taxon>
        <taxon>Thermodesulfobacteriota</taxon>
        <taxon>Desulfobacteria</taxon>
        <taxon>Desulfobacterales</taxon>
        <taxon>Desulfosarcinaceae</taxon>
        <taxon>Desulfosarcina</taxon>
    </lineage>
</organism>
<evidence type="ECO:0000313" key="3">
    <source>
        <dbReference type="EMBL" id="BBO84582.1"/>
    </source>
</evidence>
<proteinExistence type="predicted"/>
<dbReference type="Gene3D" id="2.60.40.1820">
    <property type="match status" value="1"/>
</dbReference>
<dbReference type="PROSITE" id="PS51257">
    <property type="entry name" value="PROKAR_LIPOPROTEIN"/>
    <property type="match status" value="1"/>
</dbReference>
<dbReference type="Proteomes" id="UP000425960">
    <property type="component" value="Chromosome"/>
</dbReference>
<dbReference type="AlphaFoldDB" id="A0A5K7ZWF9"/>